<organism evidence="3">
    <name type="scientific">Selaginella moellendorffii</name>
    <name type="common">Spikemoss</name>
    <dbReference type="NCBI Taxonomy" id="88036"/>
    <lineage>
        <taxon>Eukaryota</taxon>
        <taxon>Viridiplantae</taxon>
        <taxon>Streptophyta</taxon>
        <taxon>Embryophyta</taxon>
        <taxon>Tracheophyta</taxon>
        <taxon>Lycopodiopsida</taxon>
        <taxon>Selaginellales</taxon>
        <taxon>Selaginellaceae</taxon>
        <taxon>Selaginella</taxon>
    </lineage>
</organism>
<dbReference type="Gene3D" id="3.40.50.1820">
    <property type="entry name" value="alpha/beta hydrolase"/>
    <property type="match status" value="1"/>
</dbReference>
<proteinExistence type="predicted"/>
<dbReference type="Pfam" id="PF01553">
    <property type="entry name" value="Acyltransferase"/>
    <property type="match status" value="1"/>
</dbReference>
<evidence type="ECO:0000313" key="2">
    <source>
        <dbReference type="EMBL" id="EFJ05529.1"/>
    </source>
</evidence>
<dbReference type="SMART" id="SM00563">
    <property type="entry name" value="PlsC"/>
    <property type="match status" value="1"/>
</dbReference>
<dbReference type="OMA" id="CAAWRFS"/>
<dbReference type="InterPro" id="IPR029058">
    <property type="entry name" value="AB_hydrolase_fold"/>
</dbReference>
<evidence type="ECO:0000313" key="3">
    <source>
        <dbReference type="Proteomes" id="UP000001514"/>
    </source>
</evidence>
<reference evidence="2 3" key="1">
    <citation type="journal article" date="2011" name="Science">
        <title>The Selaginella genome identifies genetic changes associated with the evolution of vascular plants.</title>
        <authorList>
            <person name="Banks J.A."/>
            <person name="Nishiyama T."/>
            <person name="Hasebe M."/>
            <person name="Bowman J.L."/>
            <person name="Gribskov M."/>
            <person name="dePamphilis C."/>
            <person name="Albert V.A."/>
            <person name="Aono N."/>
            <person name="Aoyama T."/>
            <person name="Ambrose B.A."/>
            <person name="Ashton N.W."/>
            <person name="Axtell M.J."/>
            <person name="Barker E."/>
            <person name="Barker M.S."/>
            <person name="Bennetzen J.L."/>
            <person name="Bonawitz N.D."/>
            <person name="Chapple C."/>
            <person name="Cheng C."/>
            <person name="Correa L.G."/>
            <person name="Dacre M."/>
            <person name="DeBarry J."/>
            <person name="Dreyer I."/>
            <person name="Elias M."/>
            <person name="Engstrom E.M."/>
            <person name="Estelle M."/>
            <person name="Feng L."/>
            <person name="Finet C."/>
            <person name="Floyd S.K."/>
            <person name="Frommer W.B."/>
            <person name="Fujita T."/>
            <person name="Gramzow L."/>
            <person name="Gutensohn M."/>
            <person name="Harholt J."/>
            <person name="Hattori M."/>
            <person name="Heyl A."/>
            <person name="Hirai T."/>
            <person name="Hiwatashi Y."/>
            <person name="Ishikawa M."/>
            <person name="Iwata M."/>
            <person name="Karol K.G."/>
            <person name="Koehler B."/>
            <person name="Kolukisaoglu U."/>
            <person name="Kubo M."/>
            <person name="Kurata T."/>
            <person name="Lalonde S."/>
            <person name="Li K."/>
            <person name="Li Y."/>
            <person name="Litt A."/>
            <person name="Lyons E."/>
            <person name="Manning G."/>
            <person name="Maruyama T."/>
            <person name="Michael T.P."/>
            <person name="Mikami K."/>
            <person name="Miyazaki S."/>
            <person name="Morinaga S."/>
            <person name="Murata T."/>
            <person name="Mueller-Roeber B."/>
            <person name="Nelson D.R."/>
            <person name="Obara M."/>
            <person name="Oguri Y."/>
            <person name="Olmstead R.G."/>
            <person name="Onodera N."/>
            <person name="Petersen B.L."/>
            <person name="Pils B."/>
            <person name="Prigge M."/>
            <person name="Rensing S.A."/>
            <person name="Riano-Pachon D.M."/>
            <person name="Roberts A.W."/>
            <person name="Sato Y."/>
            <person name="Scheller H.V."/>
            <person name="Schulz B."/>
            <person name="Schulz C."/>
            <person name="Shakirov E.V."/>
            <person name="Shibagaki N."/>
            <person name="Shinohara N."/>
            <person name="Shippen D.E."/>
            <person name="Soerensen I."/>
            <person name="Sotooka R."/>
            <person name="Sugimoto N."/>
            <person name="Sugita M."/>
            <person name="Sumikawa N."/>
            <person name="Tanurdzic M."/>
            <person name="Theissen G."/>
            <person name="Ulvskov P."/>
            <person name="Wakazuki S."/>
            <person name="Weng J.K."/>
            <person name="Willats W.W."/>
            <person name="Wipf D."/>
            <person name="Wolf P.G."/>
            <person name="Yang L."/>
            <person name="Zimmer A.D."/>
            <person name="Zhu Q."/>
            <person name="Mitros T."/>
            <person name="Hellsten U."/>
            <person name="Loque D."/>
            <person name="Otillar R."/>
            <person name="Salamov A."/>
            <person name="Schmutz J."/>
            <person name="Shapiro H."/>
            <person name="Lindquist E."/>
            <person name="Lucas S."/>
            <person name="Rokhsar D."/>
            <person name="Grigoriev I.V."/>
        </authorList>
    </citation>
    <scope>NUCLEOTIDE SEQUENCE [LARGE SCALE GENOMIC DNA]</scope>
</reference>
<name>D8TCM5_SELML</name>
<dbReference type="GO" id="GO:0016746">
    <property type="term" value="F:acyltransferase activity"/>
    <property type="evidence" value="ECO:0007669"/>
    <property type="project" value="InterPro"/>
</dbReference>
<dbReference type="InParanoid" id="D8TCM5"/>
<dbReference type="InterPro" id="IPR000073">
    <property type="entry name" value="AB_hydrolase_1"/>
</dbReference>
<dbReference type="eggNOG" id="ENOG502QSK0">
    <property type="taxonomic scope" value="Eukaryota"/>
</dbReference>
<gene>
    <name evidence="2" type="ORF">SELMODRAFT_449106</name>
</gene>
<dbReference type="Gramene" id="EFJ05529">
    <property type="protein sequence ID" value="EFJ05529"/>
    <property type="gene ID" value="SELMODRAFT_449106"/>
</dbReference>
<keyword evidence="3" id="KW-1185">Reference proteome</keyword>
<accession>D8TCM5</accession>
<dbReference type="EMBL" id="GL377719">
    <property type="protein sequence ID" value="EFJ05529.1"/>
    <property type="molecule type" value="Genomic_DNA"/>
</dbReference>
<dbReference type="AlphaFoldDB" id="D8TCM5"/>
<sequence>MKKRALVFIASASTELQSAATQNGSLVDDLAAVPSCPTPDFSRGVGTHVTLLNPLKVLVPPSARVPHRRSLLVYVPGMDCTGQGIRPQLPSLVAAGHDIRCVYIPSSNRSGWSSLTATLAPLLRHEAKGYEQVILVGESFGGRLALHLARAAGDVVSRLVLVNPSTNLAQSNKLASIVGHTGILALFPEPLYEFAQDILLPLMVKRNRVSSTDDDLLSPIDFVPAECAAFRLSMLNDQAELSDGELRSIQMPTLILSSAKDRMLASLAEGIRLQSLIPNSKRVILPDSGHMALLEDCIDLAEIMDDHGFHHPNASHDQPNDAVPDETMDQLGDILGPWRFLTSPFISGADNLPSPSLLRGRPVLFVGNHTIFGVYDSAVLVHELFLRGFKCRTLAHPGHWMSAVGTFFEKYGCVKANKFEAYRVLKEGQHVLLFPGGAREVCKRKGEEYKLFWKPTTDFVRMAIRLNAIIVPFGALGGDEAFKVFMDSNDILQSPLSNVVRQVYTALNLDIESVHPISTFPFTNLPSAIPFPYYLKRIYFHFAEPVDTSRVDFDIGDREKCRELYRARAARKDGSQTEKSFTSCTKAYLLFFSVVSFVRWQMSKLKMYLSEHCHLVIPGLIASPLASSKKMVIDLNVFTTLLPWPRDFFIEVLEIHGQTKTPQRIKEILEFSAI</sequence>
<dbReference type="CDD" id="cd07987">
    <property type="entry name" value="LPLAT_MGAT-like"/>
    <property type="match status" value="1"/>
</dbReference>
<evidence type="ECO:0000259" key="1">
    <source>
        <dbReference type="SMART" id="SM00563"/>
    </source>
</evidence>
<dbReference type="STRING" id="88036.D8TCM5"/>
<dbReference type="PANTHER" id="PTHR22753:SF48">
    <property type="entry name" value="PHOSPHOLIPID_GLYCEROL ACYLTRANSFERASE DOMAIN-CONTAINING PROTEIN"/>
    <property type="match status" value="1"/>
</dbReference>
<dbReference type="Pfam" id="PF12697">
    <property type="entry name" value="Abhydrolase_6"/>
    <property type="match status" value="1"/>
</dbReference>
<dbReference type="PANTHER" id="PTHR22753">
    <property type="entry name" value="TRANSMEMBRANE PROTEIN 68"/>
    <property type="match status" value="1"/>
</dbReference>
<dbReference type="InterPro" id="IPR002123">
    <property type="entry name" value="Plipid/glycerol_acylTrfase"/>
</dbReference>
<dbReference type="GO" id="GO:0016020">
    <property type="term" value="C:membrane"/>
    <property type="evidence" value="ECO:0000318"/>
    <property type="project" value="GO_Central"/>
</dbReference>
<dbReference type="SUPFAM" id="SSF53474">
    <property type="entry name" value="alpha/beta-Hydrolases"/>
    <property type="match status" value="1"/>
</dbReference>
<dbReference type="HOGENOM" id="CLU_023653_0_0_1"/>
<feature type="domain" description="Phospholipid/glycerol acyltransferase" evidence="1">
    <location>
        <begin position="363"/>
        <end position="478"/>
    </location>
</feature>
<dbReference type="KEGG" id="smo:SELMODRAFT_449106"/>
<protein>
    <recommendedName>
        <fullName evidence="1">Phospholipid/glycerol acyltransferase domain-containing protein</fullName>
    </recommendedName>
</protein>
<dbReference type="Proteomes" id="UP000001514">
    <property type="component" value="Unassembled WGS sequence"/>
</dbReference>